<evidence type="ECO:0000259" key="1">
    <source>
        <dbReference type="Pfam" id="PF13577"/>
    </source>
</evidence>
<accession>A0A841J2M0</accession>
<evidence type="ECO:0000313" key="2">
    <source>
        <dbReference type="EMBL" id="MBB6125203.1"/>
    </source>
</evidence>
<organism evidence="2 3">
    <name type="scientific">Sphingobium subterraneum</name>
    <dbReference type="NCBI Taxonomy" id="627688"/>
    <lineage>
        <taxon>Bacteria</taxon>
        <taxon>Pseudomonadati</taxon>
        <taxon>Pseudomonadota</taxon>
        <taxon>Alphaproteobacteria</taxon>
        <taxon>Sphingomonadales</taxon>
        <taxon>Sphingomonadaceae</taxon>
        <taxon>Sphingobium</taxon>
    </lineage>
</organism>
<dbReference type="AlphaFoldDB" id="A0A841J2M0"/>
<dbReference type="Proteomes" id="UP000552700">
    <property type="component" value="Unassembled WGS sequence"/>
</dbReference>
<proteinExistence type="predicted"/>
<feature type="domain" description="SnoaL-like" evidence="1">
    <location>
        <begin position="2"/>
        <end position="120"/>
    </location>
</feature>
<dbReference type="InterPro" id="IPR037401">
    <property type="entry name" value="SnoaL-like"/>
</dbReference>
<reference evidence="2 3" key="1">
    <citation type="submission" date="2020-08" db="EMBL/GenBank/DDBJ databases">
        <title>Genomic Encyclopedia of Type Strains, Phase IV (KMG-IV): sequencing the most valuable type-strain genomes for metagenomic binning, comparative biology and taxonomic classification.</title>
        <authorList>
            <person name="Goeker M."/>
        </authorList>
    </citation>
    <scope>NUCLEOTIDE SEQUENCE [LARGE SCALE GENOMIC DNA]</scope>
    <source>
        <strain evidence="2 3">DSM 102255</strain>
    </source>
</reference>
<name>A0A841J2M0_9SPHN</name>
<gene>
    <name evidence="2" type="ORF">FHS92_002960</name>
</gene>
<dbReference type="SUPFAM" id="SSF54427">
    <property type="entry name" value="NTF2-like"/>
    <property type="match status" value="1"/>
</dbReference>
<sequence>MRVKAEYCQAVDQCVTDSATGIARLTAVFAEDIVCDYGESVLHGRGDATAFLGDLGNSRDWLWHSIQTPNIAIDGMSAEASWTIVAMMREKGGSRTDSAIGRYHDHLRRRTDGSWEIARIRWVSEHLLSH</sequence>
<keyword evidence="3" id="KW-1185">Reference proteome</keyword>
<protein>
    <recommendedName>
        <fullName evidence="1">SnoaL-like domain-containing protein</fullName>
    </recommendedName>
</protein>
<comment type="caution">
    <text evidence="2">The sequence shown here is derived from an EMBL/GenBank/DDBJ whole genome shotgun (WGS) entry which is preliminary data.</text>
</comment>
<dbReference type="InterPro" id="IPR032710">
    <property type="entry name" value="NTF2-like_dom_sf"/>
</dbReference>
<evidence type="ECO:0000313" key="3">
    <source>
        <dbReference type="Proteomes" id="UP000552700"/>
    </source>
</evidence>
<dbReference type="Gene3D" id="3.10.450.50">
    <property type="match status" value="1"/>
</dbReference>
<dbReference type="Pfam" id="PF13577">
    <property type="entry name" value="SnoaL_4"/>
    <property type="match status" value="1"/>
</dbReference>
<dbReference type="EMBL" id="JACIJP010000005">
    <property type="protein sequence ID" value="MBB6125203.1"/>
    <property type="molecule type" value="Genomic_DNA"/>
</dbReference>